<comment type="caution">
    <text evidence="2">The sequence shown here is derived from an EMBL/GenBank/DDBJ whole genome shotgun (WGS) entry which is preliminary data.</text>
</comment>
<protein>
    <recommendedName>
        <fullName evidence="1">DUF2382 domain-containing protein</fullName>
    </recommendedName>
</protein>
<dbReference type="InterPro" id="IPR019060">
    <property type="entry name" value="DUF2382"/>
</dbReference>
<dbReference type="AlphaFoldDB" id="A0A829Y839"/>
<organism evidence="2 3">
    <name type="scientific">Steroidobacter agaridevorans</name>
    <dbReference type="NCBI Taxonomy" id="2695856"/>
    <lineage>
        <taxon>Bacteria</taxon>
        <taxon>Pseudomonadati</taxon>
        <taxon>Pseudomonadota</taxon>
        <taxon>Gammaproteobacteria</taxon>
        <taxon>Steroidobacterales</taxon>
        <taxon>Steroidobacteraceae</taxon>
        <taxon>Steroidobacter</taxon>
    </lineage>
</organism>
<evidence type="ECO:0000313" key="2">
    <source>
        <dbReference type="EMBL" id="GFE79447.1"/>
    </source>
</evidence>
<dbReference type="EMBL" id="BLJN01000001">
    <property type="protein sequence ID" value="GFE79447.1"/>
    <property type="molecule type" value="Genomic_DNA"/>
</dbReference>
<reference evidence="3" key="1">
    <citation type="submission" date="2020-01" db="EMBL/GenBank/DDBJ databases">
        <title>'Steroidobacter agaridevorans' sp. nov., agar-degrading bacteria isolated from rhizosphere soils.</title>
        <authorList>
            <person name="Ikenaga M."/>
            <person name="Kataoka M."/>
            <person name="Murouchi A."/>
            <person name="Katsuragi S."/>
            <person name="Sakai M."/>
        </authorList>
    </citation>
    <scope>NUCLEOTIDE SEQUENCE [LARGE SCALE GENOMIC DNA]</scope>
    <source>
        <strain evidence="3">YU21-B</strain>
    </source>
</reference>
<evidence type="ECO:0000313" key="3">
    <source>
        <dbReference type="Proteomes" id="UP000445000"/>
    </source>
</evidence>
<sequence length="130" mass="14956">MSDEPERRIPLVEERARIEKRVVERNRVTIRTAMTESQQVLSETLRREQVDIRRVPVNQEVDAIPSVREEGGVVIIPIVEERAVLVKHLVLVEELHVQRKVLQEPVQIPVSLRATEVFVEPQNSPNGEDT</sequence>
<proteinExistence type="predicted"/>
<evidence type="ECO:0000259" key="1">
    <source>
        <dbReference type="Pfam" id="PF09557"/>
    </source>
</evidence>
<dbReference type="Pfam" id="PF09557">
    <property type="entry name" value="DUF2382"/>
    <property type="match status" value="1"/>
</dbReference>
<accession>A0A829Y839</accession>
<feature type="domain" description="DUF2382" evidence="1">
    <location>
        <begin position="9"/>
        <end position="117"/>
    </location>
</feature>
<gene>
    <name evidence="2" type="ORF">GCM10011487_14470</name>
</gene>
<name>A0A829Y839_9GAMM</name>
<dbReference type="Proteomes" id="UP000445000">
    <property type="component" value="Unassembled WGS sequence"/>
</dbReference>
<dbReference type="RefSeq" id="WP_161811116.1">
    <property type="nucleotide sequence ID" value="NZ_BLJN01000001.1"/>
</dbReference>
<keyword evidence="3" id="KW-1185">Reference proteome</keyword>